<dbReference type="Proteomes" id="UP000236664">
    <property type="component" value="Unassembled WGS sequence"/>
</dbReference>
<accession>A0A2K0UTX9</accession>
<reference evidence="3 4" key="1">
    <citation type="submission" date="2017-06" db="EMBL/GenBank/DDBJ databases">
        <title>Genome of Fusarium nygamai isolate CS10214.</title>
        <authorList>
            <person name="Gardiner D.M."/>
            <person name="Obanor F."/>
            <person name="Kazan K."/>
        </authorList>
    </citation>
    <scope>NUCLEOTIDE SEQUENCE [LARGE SCALE GENOMIC DNA]</scope>
    <source>
        <strain evidence="3 4">CS10214</strain>
    </source>
</reference>
<evidence type="ECO:0000256" key="2">
    <source>
        <dbReference type="SAM" id="MobiDB-lite"/>
    </source>
</evidence>
<evidence type="ECO:0000256" key="1">
    <source>
        <dbReference type="SAM" id="Coils"/>
    </source>
</evidence>
<feature type="coiled-coil region" evidence="1">
    <location>
        <begin position="208"/>
        <end position="250"/>
    </location>
</feature>
<dbReference type="STRING" id="42673.A0A2K0UTX9"/>
<organism evidence="3 4">
    <name type="scientific">Gibberella nygamai</name>
    <name type="common">Bean root rot disease fungus</name>
    <name type="synonym">Fusarium nygamai</name>
    <dbReference type="NCBI Taxonomy" id="42673"/>
    <lineage>
        <taxon>Eukaryota</taxon>
        <taxon>Fungi</taxon>
        <taxon>Dikarya</taxon>
        <taxon>Ascomycota</taxon>
        <taxon>Pezizomycotina</taxon>
        <taxon>Sordariomycetes</taxon>
        <taxon>Hypocreomycetidae</taxon>
        <taxon>Hypocreales</taxon>
        <taxon>Nectriaceae</taxon>
        <taxon>Fusarium</taxon>
        <taxon>Fusarium fujikuroi species complex</taxon>
    </lineage>
</organism>
<name>A0A2K0UTX9_GIBNY</name>
<dbReference type="AlphaFoldDB" id="A0A2K0UTX9"/>
<keyword evidence="1" id="KW-0175">Coiled coil</keyword>
<gene>
    <name evidence="3" type="ORF">FNYG_14037</name>
</gene>
<comment type="caution">
    <text evidence="3">The sequence shown here is derived from an EMBL/GenBank/DDBJ whole genome shotgun (WGS) entry which is preliminary data.</text>
</comment>
<protein>
    <submittedName>
        <fullName evidence="3">Uncharacterized protein</fullName>
    </submittedName>
</protein>
<evidence type="ECO:0000313" key="3">
    <source>
        <dbReference type="EMBL" id="PNP61233.1"/>
    </source>
</evidence>
<feature type="region of interest" description="Disordered" evidence="2">
    <location>
        <begin position="50"/>
        <end position="70"/>
    </location>
</feature>
<proteinExistence type="predicted"/>
<feature type="compositionally biased region" description="Acidic residues" evidence="2">
    <location>
        <begin position="89"/>
        <end position="100"/>
    </location>
</feature>
<feature type="region of interest" description="Disordered" evidence="2">
    <location>
        <begin position="89"/>
        <end position="145"/>
    </location>
</feature>
<keyword evidence="4" id="KW-1185">Reference proteome</keyword>
<dbReference type="OrthoDB" id="5324651at2759"/>
<dbReference type="EMBL" id="MTQA01000309">
    <property type="protein sequence ID" value="PNP61233.1"/>
    <property type="molecule type" value="Genomic_DNA"/>
</dbReference>
<evidence type="ECO:0000313" key="4">
    <source>
        <dbReference type="Proteomes" id="UP000236664"/>
    </source>
</evidence>
<sequence length="274" mass="30703">MAEAQDHPITKPLIDLYGKHVFSVVVKRLWIKERFGSGYTAQSLDWEIPAPNAETEYTSEKPTEDTPEKSEWEVLVSADVPEKASPCVLEEEGPMEEGPVEEATMKEAPAEYEGSPEGELPTAKAYPVEEPDEDPPAKASPTEVHSEDLWESVAGIQDTAVNRTPIDSNVLRKFLDDAVKLTEILEMKNHGNIVRAIQLDIGKTIEGLSRGEQEAEDQQEKKLKLIAEERRRLAEREADARKDQEKIKRECQKSAELEVNALLEEAKKSLKTTT</sequence>
<feature type="compositionally biased region" description="Basic and acidic residues" evidence="2">
    <location>
        <begin position="58"/>
        <end position="70"/>
    </location>
</feature>